<dbReference type="Gene3D" id="1.10.1200.80">
    <property type="entry name" value="Putative flavin oxidoreducatase, domain 2"/>
    <property type="match status" value="1"/>
</dbReference>
<sequence length="347" mass="38272">MPVTSPPLQIGQLQLEHPFVQAALSGYSDWPMRSLARSYGASYTVAEVMIDRFVNEVKGSGKTNHYFRVEEADHPVGAQLMGSAPEMFVPAAHRLVDAGFDVIDINFGCPVKSAIGGCRGGYHLSQPATAIEIIKRVRDAVPIETPVTVKMRRGIDETTESRDNFFHILEQAYLAGVAAITVHGRTVEQKYRGPSNWDFLREVKQAAGERIVLGSGDLFSAEACVSMLEQTGVDGVTIARGAIGNPWIFEQAQQLLFDNITPVPPTIQQQRIALERHFSLAQAHDSASALGSIRKFGFKYARLHPEADELRKAFGKSKTVDDWDKLIRKFYTQDGPGQFPNVDEAQS</sequence>
<keyword evidence="3" id="KW-0820">tRNA-binding</keyword>
<evidence type="ECO:0000256" key="12">
    <source>
        <dbReference type="PIRNR" id="PIRNR006621"/>
    </source>
</evidence>
<dbReference type="Proteomes" id="UP000315724">
    <property type="component" value="Chromosome"/>
</dbReference>
<dbReference type="GO" id="GO:0050660">
    <property type="term" value="F:flavin adenine dinucleotide binding"/>
    <property type="evidence" value="ECO:0007669"/>
    <property type="project" value="InterPro"/>
</dbReference>
<comment type="similarity">
    <text evidence="12">Belongs to the dus family.</text>
</comment>
<dbReference type="EMBL" id="CP036267">
    <property type="protein sequence ID" value="QDT31008.1"/>
    <property type="molecule type" value="Genomic_DNA"/>
</dbReference>
<dbReference type="InterPro" id="IPR001269">
    <property type="entry name" value="DUS_fam"/>
</dbReference>
<dbReference type="InterPro" id="IPR024036">
    <property type="entry name" value="tRNA-dHydroUridine_Synthase_C"/>
</dbReference>
<evidence type="ECO:0000256" key="2">
    <source>
        <dbReference type="ARBA" id="ARBA00002790"/>
    </source>
</evidence>
<keyword evidence="8" id="KW-0694">RNA-binding</keyword>
<evidence type="ECO:0000256" key="9">
    <source>
        <dbReference type="ARBA" id="ARBA00023002"/>
    </source>
</evidence>
<keyword evidence="17" id="KW-1185">Reference proteome</keyword>
<dbReference type="Gene3D" id="3.20.20.70">
    <property type="entry name" value="Aldolase class I"/>
    <property type="match status" value="1"/>
</dbReference>
<evidence type="ECO:0000259" key="15">
    <source>
        <dbReference type="Pfam" id="PF01207"/>
    </source>
</evidence>
<feature type="active site" description="Proton donor" evidence="13">
    <location>
        <position position="109"/>
    </location>
</feature>
<comment type="catalytic activity">
    <reaction evidence="11">
        <text>a 5,6-dihydrouridine in tRNA + NAD(+) = a uridine in tRNA + NADH + H(+)</text>
        <dbReference type="Rhea" id="RHEA:54452"/>
        <dbReference type="Rhea" id="RHEA-COMP:13339"/>
        <dbReference type="Rhea" id="RHEA-COMP:13887"/>
        <dbReference type="ChEBI" id="CHEBI:15378"/>
        <dbReference type="ChEBI" id="CHEBI:57540"/>
        <dbReference type="ChEBI" id="CHEBI:57945"/>
        <dbReference type="ChEBI" id="CHEBI:65315"/>
        <dbReference type="ChEBI" id="CHEBI:74443"/>
    </reaction>
</comment>
<dbReference type="GO" id="GO:0017150">
    <property type="term" value="F:tRNA dihydrouridine synthase activity"/>
    <property type="evidence" value="ECO:0007669"/>
    <property type="project" value="InterPro"/>
</dbReference>
<comment type="function">
    <text evidence="2 12">Catalyzes the synthesis of 5,6-dihydrouridine (D), a modified base found in the D-loop of most tRNAs, via the reduction of the C5-C6 double bond in target uridines.</text>
</comment>
<organism evidence="16 17">
    <name type="scientific">Thalassoglobus polymorphus</name>
    <dbReference type="NCBI Taxonomy" id="2527994"/>
    <lineage>
        <taxon>Bacteria</taxon>
        <taxon>Pseudomonadati</taxon>
        <taxon>Planctomycetota</taxon>
        <taxon>Planctomycetia</taxon>
        <taxon>Planctomycetales</taxon>
        <taxon>Planctomycetaceae</taxon>
        <taxon>Thalassoglobus</taxon>
    </lineage>
</organism>
<evidence type="ECO:0000256" key="1">
    <source>
        <dbReference type="ARBA" id="ARBA00001917"/>
    </source>
</evidence>
<dbReference type="Pfam" id="PF01207">
    <property type="entry name" value="Dus"/>
    <property type="match status" value="1"/>
</dbReference>
<evidence type="ECO:0000313" key="16">
    <source>
        <dbReference type="EMBL" id="QDT31008.1"/>
    </source>
</evidence>
<reference evidence="16 17" key="1">
    <citation type="submission" date="2019-02" db="EMBL/GenBank/DDBJ databases">
        <title>Deep-cultivation of Planctomycetes and their phenomic and genomic characterization uncovers novel biology.</title>
        <authorList>
            <person name="Wiegand S."/>
            <person name="Jogler M."/>
            <person name="Boedeker C."/>
            <person name="Pinto D."/>
            <person name="Vollmers J."/>
            <person name="Rivas-Marin E."/>
            <person name="Kohn T."/>
            <person name="Peeters S.H."/>
            <person name="Heuer A."/>
            <person name="Rast P."/>
            <person name="Oberbeckmann S."/>
            <person name="Bunk B."/>
            <person name="Jeske O."/>
            <person name="Meyerdierks A."/>
            <person name="Storesund J.E."/>
            <person name="Kallscheuer N."/>
            <person name="Luecker S."/>
            <person name="Lage O.M."/>
            <person name="Pohl T."/>
            <person name="Merkel B.J."/>
            <person name="Hornburger P."/>
            <person name="Mueller R.-W."/>
            <person name="Bruemmer F."/>
            <person name="Labrenz M."/>
            <person name="Spormann A.M."/>
            <person name="Op den Camp H."/>
            <person name="Overmann J."/>
            <person name="Amann R."/>
            <person name="Jetten M.S.M."/>
            <person name="Mascher T."/>
            <person name="Medema M.H."/>
            <person name="Devos D.P."/>
            <person name="Kaster A.-K."/>
            <person name="Ovreas L."/>
            <person name="Rohde M."/>
            <person name="Galperin M.Y."/>
            <person name="Jogler C."/>
        </authorList>
    </citation>
    <scope>NUCLEOTIDE SEQUENCE [LARGE SCALE GENOMIC DNA]</scope>
    <source>
        <strain evidence="16 17">Mal48</strain>
    </source>
</reference>
<evidence type="ECO:0000256" key="13">
    <source>
        <dbReference type="PIRSR" id="PIRSR006621-1"/>
    </source>
</evidence>
<dbReference type="SUPFAM" id="SSF51395">
    <property type="entry name" value="FMN-linked oxidoreductases"/>
    <property type="match status" value="1"/>
</dbReference>
<protein>
    <recommendedName>
        <fullName evidence="12">tRNA-dihydrouridine synthase</fullName>
        <ecNumber evidence="12">1.3.1.-</ecNumber>
    </recommendedName>
</protein>
<dbReference type="AlphaFoldDB" id="A0A517QHA5"/>
<evidence type="ECO:0000256" key="8">
    <source>
        <dbReference type="ARBA" id="ARBA00022884"/>
    </source>
</evidence>
<dbReference type="InterPro" id="IPR018517">
    <property type="entry name" value="tRNA_hU_synthase_CS"/>
</dbReference>
<keyword evidence="14" id="KW-0547">Nucleotide-binding</keyword>
<keyword evidence="5 12" id="KW-0288">FMN</keyword>
<comment type="cofactor">
    <cofactor evidence="1 12 14">
        <name>FMN</name>
        <dbReference type="ChEBI" id="CHEBI:58210"/>
    </cofactor>
</comment>
<keyword evidence="4 12" id="KW-0285">Flavoprotein</keyword>
<proteinExistence type="inferred from homology"/>
<dbReference type="GO" id="GO:0000049">
    <property type="term" value="F:tRNA binding"/>
    <property type="evidence" value="ECO:0007669"/>
    <property type="project" value="UniProtKB-KW"/>
</dbReference>
<evidence type="ECO:0000256" key="5">
    <source>
        <dbReference type="ARBA" id="ARBA00022643"/>
    </source>
</evidence>
<feature type="domain" description="DUS-like FMN-binding" evidence="15">
    <location>
        <begin position="22"/>
        <end position="322"/>
    </location>
</feature>
<evidence type="ECO:0000313" key="17">
    <source>
        <dbReference type="Proteomes" id="UP000315724"/>
    </source>
</evidence>
<feature type="binding site" evidence="14">
    <location>
        <begin position="239"/>
        <end position="240"/>
    </location>
    <ligand>
        <name>FMN</name>
        <dbReference type="ChEBI" id="CHEBI:58210"/>
    </ligand>
</feature>
<evidence type="ECO:0000256" key="10">
    <source>
        <dbReference type="ARBA" id="ARBA00048205"/>
    </source>
</evidence>
<dbReference type="EC" id="1.3.1.-" evidence="12"/>
<evidence type="ECO:0000256" key="11">
    <source>
        <dbReference type="ARBA" id="ARBA00048802"/>
    </source>
</evidence>
<feature type="binding site" evidence="14">
    <location>
        <position position="183"/>
    </location>
    <ligand>
        <name>FMN</name>
        <dbReference type="ChEBI" id="CHEBI:58210"/>
    </ligand>
</feature>
<dbReference type="InterPro" id="IPR013785">
    <property type="entry name" value="Aldolase_TIM"/>
</dbReference>
<evidence type="ECO:0000256" key="4">
    <source>
        <dbReference type="ARBA" id="ARBA00022630"/>
    </source>
</evidence>
<dbReference type="PANTHER" id="PTHR45846:SF1">
    <property type="entry name" value="TRNA-DIHYDROURIDINE(47) SYNTHASE [NAD(P)(+)]-LIKE"/>
    <property type="match status" value="1"/>
</dbReference>
<dbReference type="OrthoDB" id="9764501at2"/>
<evidence type="ECO:0000256" key="14">
    <source>
        <dbReference type="PIRSR" id="PIRSR006621-2"/>
    </source>
</evidence>
<keyword evidence="6 12" id="KW-0819">tRNA processing</keyword>
<dbReference type="KEGG" id="tpol:Mal48_02380"/>
<dbReference type="PIRSF" id="PIRSF006621">
    <property type="entry name" value="Dus"/>
    <property type="match status" value="1"/>
</dbReference>
<keyword evidence="7" id="KW-0521">NADP</keyword>
<feature type="binding site" evidence="14">
    <location>
        <position position="79"/>
    </location>
    <ligand>
        <name>FMN</name>
        <dbReference type="ChEBI" id="CHEBI:58210"/>
    </ligand>
</feature>
<feature type="binding site" evidence="14">
    <location>
        <position position="150"/>
    </location>
    <ligand>
        <name>FMN</name>
        <dbReference type="ChEBI" id="CHEBI:58210"/>
    </ligand>
</feature>
<name>A0A517QHA5_9PLAN</name>
<evidence type="ECO:0000256" key="7">
    <source>
        <dbReference type="ARBA" id="ARBA00022857"/>
    </source>
</evidence>
<dbReference type="InterPro" id="IPR035587">
    <property type="entry name" value="DUS-like_FMN-bd"/>
</dbReference>
<accession>A0A517QHA5</accession>
<gene>
    <name evidence="16" type="primary">dus</name>
    <name evidence="16" type="ORF">Mal48_02380</name>
</gene>
<dbReference type="PROSITE" id="PS01136">
    <property type="entry name" value="UPF0034"/>
    <property type="match status" value="1"/>
</dbReference>
<comment type="catalytic activity">
    <reaction evidence="10">
        <text>a 5,6-dihydrouridine in tRNA + NADP(+) = a uridine in tRNA + NADPH + H(+)</text>
        <dbReference type="Rhea" id="RHEA:23624"/>
        <dbReference type="Rhea" id="RHEA-COMP:13339"/>
        <dbReference type="Rhea" id="RHEA-COMP:13887"/>
        <dbReference type="ChEBI" id="CHEBI:15378"/>
        <dbReference type="ChEBI" id="CHEBI:57783"/>
        <dbReference type="ChEBI" id="CHEBI:58349"/>
        <dbReference type="ChEBI" id="CHEBI:65315"/>
        <dbReference type="ChEBI" id="CHEBI:74443"/>
    </reaction>
</comment>
<evidence type="ECO:0000256" key="3">
    <source>
        <dbReference type="ARBA" id="ARBA00022555"/>
    </source>
</evidence>
<keyword evidence="9 12" id="KW-0560">Oxidoreductase</keyword>
<dbReference type="CDD" id="cd02801">
    <property type="entry name" value="DUS_like_FMN"/>
    <property type="match status" value="1"/>
</dbReference>
<dbReference type="PANTHER" id="PTHR45846">
    <property type="entry name" value="TRNA-DIHYDROURIDINE(47) SYNTHASE [NAD(P)(+)]-LIKE"/>
    <property type="match status" value="1"/>
</dbReference>
<dbReference type="RefSeq" id="WP_145195280.1">
    <property type="nucleotide sequence ID" value="NZ_CP036267.1"/>
</dbReference>
<evidence type="ECO:0000256" key="6">
    <source>
        <dbReference type="ARBA" id="ARBA00022694"/>
    </source>
</evidence>